<dbReference type="PANTHER" id="PTHR43856">
    <property type="entry name" value="CARDIOLIPIN HYDROLASE"/>
    <property type="match status" value="1"/>
</dbReference>
<comment type="similarity">
    <text evidence="4">Belongs to the phospholipase D family. MitoPLD/Zucchini subfamily.</text>
</comment>
<dbReference type="InterPro" id="IPR001736">
    <property type="entry name" value="PLipase_D/transphosphatidylase"/>
</dbReference>
<dbReference type="Pfam" id="PF13091">
    <property type="entry name" value="PLDc_2"/>
    <property type="match status" value="1"/>
</dbReference>
<organism evidence="8 9">
    <name type="scientific">Tribolium castaneum</name>
    <name type="common">Red flour beetle</name>
    <dbReference type="NCBI Taxonomy" id="7070"/>
    <lineage>
        <taxon>Eukaryota</taxon>
        <taxon>Metazoa</taxon>
        <taxon>Ecdysozoa</taxon>
        <taxon>Arthropoda</taxon>
        <taxon>Hexapoda</taxon>
        <taxon>Insecta</taxon>
        <taxon>Pterygota</taxon>
        <taxon>Neoptera</taxon>
        <taxon>Endopterygota</taxon>
        <taxon>Coleoptera</taxon>
        <taxon>Polyphaga</taxon>
        <taxon>Cucujiformia</taxon>
        <taxon>Tenebrionidae</taxon>
        <taxon>Tenebrionidae incertae sedis</taxon>
        <taxon>Tribolium</taxon>
    </lineage>
</organism>
<protein>
    <recommendedName>
        <fullName evidence="5">Mitochondrial cardiolipin hydrolase</fullName>
    </recommendedName>
    <alternativeName>
        <fullName evidence="6">Mitochondrial phospholipase</fullName>
    </alternativeName>
</protein>
<evidence type="ECO:0000256" key="4">
    <source>
        <dbReference type="ARBA" id="ARBA00038012"/>
    </source>
</evidence>
<dbReference type="eggNOG" id="ENOG502RXG9">
    <property type="taxonomic scope" value="Eukaryota"/>
</dbReference>
<sequence length="168" mass="19635">MKNVMCSSHFNTHTACEDNCSVTHLNTLLRFLGSAKYSISLCMYMVTLKQVTDELIKAEDRGVKVRIITDHVMYKMERSKTKLLKERYGFEVRTPPYQDSLMHHKYCLVDAEDPNLQKMFLGSLNLTVQGCLKNFEFVCITNNSTMIKRYNEEFESLWTTFENSDIFL</sequence>
<feature type="domain" description="PLD phosphodiesterase" evidence="7">
    <location>
        <begin position="98"/>
        <end position="130"/>
    </location>
</feature>
<dbReference type="CDD" id="cd09171">
    <property type="entry name" value="PLDc_vPLD6_like"/>
    <property type="match status" value="1"/>
</dbReference>
<dbReference type="GO" id="GO:0016042">
    <property type="term" value="P:lipid catabolic process"/>
    <property type="evidence" value="ECO:0007669"/>
    <property type="project" value="UniProtKB-KW"/>
</dbReference>
<dbReference type="GO" id="GO:0005739">
    <property type="term" value="C:mitochondrion"/>
    <property type="evidence" value="ECO:0000318"/>
    <property type="project" value="GO_Central"/>
</dbReference>
<accession>D6WE78</accession>
<evidence type="ECO:0000256" key="6">
    <source>
        <dbReference type="ARBA" id="ARBA00043167"/>
    </source>
</evidence>
<reference evidence="8 9" key="2">
    <citation type="journal article" date="2010" name="Nucleic Acids Res.">
        <title>BeetleBase in 2010: revisions to provide comprehensive genomic information for Tribolium castaneum.</title>
        <authorList>
            <person name="Kim H.S."/>
            <person name="Murphy T."/>
            <person name="Xia J."/>
            <person name="Caragea D."/>
            <person name="Park Y."/>
            <person name="Beeman R.W."/>
            <person name="Lorenzen M.D."/>
            <person name="Butcher S."/>
            <person name="Manak J.R."/>
            <person name="Brown S.J."/>
        </authorList>
    </citation>
    <scope>GENOME REANNOTATION</scope>
    <source>
        <strain evidence="8 9">Georgia GA2</strain>
    </source>
</reference>
<dbReference type="SUPFAM" id="SSF56024">
    <property type="entry name" value="Phospholipase D/nuclease"/>
    <property type="match status" value="1"/>
</dbReference>
<evidence type="ECO:0000259" key="7">
    <source>
        <dbReference type="PROSITE" id="PS50035"/>
    </source>
</evidence>
<dbReference type="Proteomes" id="UP000007266">
    <property type="component" value="Linkage group 3"/>
</dbReference>
<dbReference type="PANTHER" id="PTHR43856:SF1">
    <property type="entry name" value="MITOCHONDRIAL CARDIOLIPIN HYDROLASE"/>
    <property type="match status" value="1"/>
</dbReference>
<dbReference type="EMBL" id="KQ971325">
    <property type="protein sequence ID" value="EEZ99465.2"/>
    <property type="molecule type" value="Genomic_DNA"/>
</dbReference>
<evidence type="ECO:0000256" key="3">
    <source>
        <dbReference type="ARBA" id="ARBA00023098"/>
    </source>
</evidence>
<dbReference type="OMA" id="RIWEEFD"/>
<evidence type="ECO:0000313" key="8">
    <source>
        <dbReference type="EMBL" id="EEZ99465.2"/>
    </source>
</evidence>
<keyword evidence="2" id="KW-0442">Lipid degradation</keyword>
<evidence type="ECO:0000256" key="2">
    <source>
        <dbReference type="ARBA" id="ARBA00022963"/>
    </source>
</evidence>
<keyword evidence="3" id="KW-0443">Lipid metabolism</keyword>
<dbReference type="InterPro" id="IPR051406">
    <property type="entry name" value="PLD_domain"/>
</dbReference>
<dbReference type="GO" id="GO:0034587">
    <property type="term" value="P:piRNA processing"/>
    <property type="evidence" value="ECO:0000318"/>
    <property type="project" value="GO_Central"/>
</dbReference>
<dbReference type="AlphaFoldDB" id="D6WE78"/>
<dbReference type="InterPro" id="IPR025202">
    <property type="entry name" value="PLD-like_dom"/>
</dbReference>
<evidence type="ECO:0000256" key="5">
    <source>
        <dbReference type="ARBA" id="ARBA00040549"/>
    </source>
</evidence>
<evidence type="ECO:0000313" key="9">
    <source>
        <dbReference type="Proteomes" id="UP000007266"/>
    </source>
</evidence>
<reference evidence="8 9" key="1">
    <citation type="journal article" date="2008" name="Nature">
        <title>The genome of the model beetle and pest Tribolium castaneum.</title>
        <authorList>
            <consortium name="Tribolium Genome Sequencing Consortium"/>
            <person name="Richards S."/>
            <person name="Gibbs R.A."/>
            <person name="Weinstock G.M."/>
            <person name="Brown S.J."/>
            <person name="Denell R."/>
            <person name="Beeman R.W."/>
            <person name="Gibbs R."/>
            <person name="Beeman R.W."/>
            <person name="Brown S.J."/>
            <person name="Bucher G."/>
            <person name="Friedrich M."/>
            <person name="Grimmelikhuijzen C.J."/>
            <person name="Klingler M."/>
            <person name="Lorenzen M."/>
            <person name="Richards S."/>
            <person name="Roth S."/>
            <person name="Schroder R."/>
            <person name="Tautz D."/>
            <person name="Zdobnov E.M."/>
            <person name="Muzny D."/>
            <person name="Gibbs R.A."/>
            <person name="Weinstock G.M."/>
            <person name="Attaway T."/>
            <person name="Bell S."/>
            <person name="Buhay C.J."/>
            <person name="Chandrabose M.N."/>
            <person name="Chavez D."/>
            <person name="Clerk-Blankenburg K.P."/>
            <person name="Cree A."/>
            <person name="Dao M."/>
            <person name="Davis C."/>
            <person name="Chacko J."/>
            <person name="Dinh H."/>
            <person name="Dugan-Rocha S."/>
            <person name="Fowler G."/>
            <person name="Garner T.T."/>
            <person name="Garnes J."/>
            <person name="Gnirke A."/>
            <person name="Hawes A."/>
            <person name="Hernandez J."/>
            <person name="Hines S."/>
            <person name="Holder M."/>
            <person name="Hume J."/>
            <person name="Jhangiani S.N."/>
            <person name="Joshi V."/>
            <person name="Khan Z.M."/>
            <person name="Jackson L."/>
            <person name="Kovar C."/>
            <person name="Kowis A."/>
            <person name="Lee S."/>
            <person name="Lewis L.R."/>
            <person name="Margolis J."/>
            <person name="Morgan M."/>
            <person name="Nazareth L.V."/>
            <person name="Nguyen N."/>
            <person name="Okwuonu G."/>
            <person name="Parker D."/>
            <person name="Richards S."/>
            <person name="Ruiz S.J."/>
            <person name="Santibanez J."/>
            <person name="Savard J."/>
            <person name="Scherer S.E."/>
            <person name="Schneider B."/>
            <person name="Sodergren E."/>
            <person name="Tautz D."/>
            <person name="Vattahil S."/>
            <person name="Villasana D."/>
            <person name="White C.S."/>
            <person name="Wright R."/>
            <person name="Park Y."/>
            <person name="Beeman R.W."/>
            <person name="Lord J."/>
            <person name="Oppert B."/>
            <person name="Lorenzen M."/>
            <person name="Brown S."/>
            <person name="Wang L."/>
            <person name="Savard J."/>
            <person name="Tautz D."/>
            <person name="Richards S."/>
            <person name="Weinstock G."/>
            <person name="Gibbs R.A."/>
            <person name="Liu Y."/>
            <person name="Worley K."/>
            <person name="Weinstock G."/>
            <person name="Elsik C.G."/>
            <person name="Reese J.T."/>
            <person name="Elhaik E."/>
            <person name="Landan G."/>
            <person name="Graur D."/>
            <person name="Arensburger P."/>
            <person name="Atkinson P."/>
            <person name="Beeman R.W."/>
            <person name="Beidler J."/>
            <person name="Brown S.J."/>
            <person name="Demuth J.P."/>
            <person name="Drury D.W."/>
            <person name="Du Y.Z."/>
            <person name="Fujiwara H."/>
            <person name="Lorenzen M."/>
            <person name="Maselli V."/>
            <person name="Osanai M."/>
            <person name="Park Y."/>
            <person name="Robertson H.M."/>
            <person name="Tu Z."/>
            <person name="Wang J.J."/>
            <person name="Wang S."/>
            <person name="Richards S."/>
            <person name="Song H."/>
            <person name="Zhang L."/>
            <person name="Sodergren E."/>
            <person name="Werner D."/>
            <person name="Stanke M."/>
            <person name="Morgenstern B."/>
            <person name="Solovyev V."/>
            <person name="Kosarev P."/>
            <person name="Brown G."/>
            <person name="Chen H.C."/>
            <person name="Ermolaeva O."/>
            <person name="Hlavina W."/>
            <person name="Kapustin Y."/>
            <person name="Kiryutin B."/>
            <person name="Kitts P."/>
            <person name="Maglott D."/>
            <person name="Pruitt K."/>
            <person name="Sapojnikov V."/>
            <person name="Souvorov A."/>
            <person name="Mackey A.J."/>
            <person name="Waterhouse R.M."/>
            <person name="Wyder S."/>
            <person name="Zdobnov E.M."/>
            <person name="Zdobnov E.M."/>
            <person name="Wyder S."/>
            <person name="Kriventseva E.V."/>
            <person name="Kadowaki T."/>
            <person name="Bork P."/>
            <person name="Aranda M."/>
            <person name="Bao R."/>
            <person name="Beermann A."/>
            <person name="Berns N."/>
            <person name="Bolognesi R."/>
            <person name="Bonneton F."/>
            <person name="Bopp D."/>
            <person name="Brown S.J."/>
            <person name="Bucher G."/>
            <person name="Butts T."/>
            <person name="Chaumot A."/>
            <person name="Denell R.E."/>
            <person name="Ferrier D.E."/>
            <person name="Friedrich M."/>
            <person name="Gordon C.M."/>
            <person name="Jindra M."/>
            <person name="Klingler M."/>
            <person name="Lan Q."/>
            <person name="Lattorff H.M."/>
            <person name="Laudet V."/>
            <person name="von Levetsow C."/>
            <person name="Liu Z."/>
            <person name="Lutz R."/>
            <person name="Lynch J.A."/>
            <person name="da Fonseca R.N."/>
            <person name="Posnien N."/>
            <person name="Reuter R."/>
            <person name="Roth S."/>
            <person name="Savard J."/>
            <person name="Schinko J.B."/>
            <person name="Schmitt C."/>
            <person name="Schoppmeier M."/>
            <person name="Schroder R."/>
            <person name="Shippy T.D."/>
            <person name="Simonnet F."/>
            <person name="Marques-Souza H."/>
            <person name="Tautz D."/>
            <person name="Tomoyasu Y."/>
            <person name="Trauner J."/>
            <person name="Van der Zee M."/>
            <person name="Vervoort M."/>
            <person name="Wittkopp N."/>
            <person name="Wimmer E.A."/>
            <person name="Yang X."/>
            <person name="Jones A.K."/>
            <person name="Sattelle D.B."/>
            <person name="Ebert P.R."/>
            <person name="Nelson D."/>
            <person name="Scott J.G."/>
            <person name="Beeman R.W."/>
            <person name="Muthukrishnan S."/>
            <person name="Kramer K.J."/>
            <person name="Arakane Y."/>
            <person name="Beeman R.W."/>
            <person name="Zhu Q."/>
            <person name="Hogenkamp D."/>
            <person name="Dixit R."/>
            <person name="Oppert B."/>
            <person name="Jiang H."/>
            <person name="Zou Z."/>
            <person name="Marshall J."/>
            <person name="Elpidina E."/>
            <person name="Vinokurov K."/>
            <person name="Oppert C."/>
            <person name="Zou Z."/>
            <person name="Evans J."/>
            <person name="Lu Z."/>
            <person name="Zhao P."/>
            <person name="Sumathipala N."/>
            <person name="Altincicek B."/>
            <person name="Vilcinskas A."/>
            <person name="Williams M."/>
            <person name="Hultmark D."/>
            <person name="Hetru C."/>
            <person name="Jiang H."/>
            <person name="Grimmelikhuijzen C.J."/>
            <person name="Hauser F."/>
            <person name="Cazzamali G."/>
            <person name="Williamson M."/>
            <person name="Park Y."/>
            <person name="Li B."/>
            <person name="Tanaka Y."/>
            <person name="Predel R."/>
            <person name="Neupert S."/>
            <person name="Schachtner J."/>
            <person name="Verleyen P."/>
            <person name="Raible F."/>
            <person name="Bork P."/>
            <person name="Friedrich M."/>
            <person name="Walden K.K."/>
            <person name="Robertson H.M."/>
            <person name="Angeli S."/>
            <person name="Foret S."/>
            <person name="Bucher G."/>
            <person name="Schuetz S."/>
            <person name="Maleszka R."/>
            <person name="Wimmer E.A."/>
            <person name="Beeman R.W."/>
            <person name="Lorenzen M."/>
            <person name="Tomoyasu Y."/>
            <person name="Miller S.C."/>
            <person name="Grossmann D."/>
            <person name="Bucher G."/>
        </authorList>
    </citation>
    <scope>NUCLEOTIDE SEQUENCE [LARGE SCALE GENOMIC DNA]</scope>
    <source>
        <strain evidence="8 9">Georgia GA2</strain>
    </source>
</reference>
<evidence type="ECO:0000256" key="1">
    <source>
        <dbReference type="ARBA" id="ARBA00022801"/>
    </source>
</evidence>
<dbReference type="STRING" id="7070.D6WE78"/>
<dbReference type="GO" id="GO:0016891">
    <property type="term" value="F:RNA endonuclease activity producing 5'-phosphomonoesters, hydrolytic mechanism"/>
    <property type="evidence" value="ECO:0000318"/>
    <property type="project" value="GO_Central"/>
</dbReference>
<keyword evidence="9" id="KW-1185">Reference proteome</keyword>
<keyword evidence="1 8" id="KW-0378">Hydrolase</keyword>
<name>D6WE78_TRICA</name>
<gene>
    <name evidence="8" type="primary">AUGUSTUS-3.0.2_00031</name>
    <name evidence="8" type="ORF">TcasGA2_TC000031</name>
</gene>
<dbReference type="PROSITE" id="PS50035">
    <property type="entry name" value="PLD"/>
    <property type="match status" value="1"/>
</dbReference>
<dbReference type="HOGENOM" id="CLU_080814_0_1_1"/>
<dbReference type="Gene3D" id="3.30.870.10">
    <property type="entry name" value="Endonuclease Chain A"/>
    <property type="match status" value="1"/>
</dbReference>
<proteinExistence type="inferred from homology"/>